<dbReference type="EMBL" id="CCFA01002895">
    <property type="protein sequence ID" value="CDS00701.1"/>
    <property type="molecule type" value="Genomic_DNA"/>
</dbReference>
<evidence type="ECO:0000313" key="3">
    <source>
        <dbReference type="Proteomes" id="UP000242770"/>
    </source>
</evidence>
<feature type="region of interest" description="Disordered" evidence="1">
    <location>
        <begin position="175"/>
        <end position="208"/>
    </location>
</feature>
<keyword evidence="3" id="KW-1185">Reference proteome</keyword>
<feature type="region of interest" description="Disordered" evidence="1">
    <location>
        <begin position="84"/>
        <end position="131"/>
    </location>
</feature>
<evidence type="ECO:0000256" key="1">
    <source>
        <dbReference type="SAM" id="MobiDB-lite"/>
    </source>
</evidence>
<feature type="region of interest" description="Disordered" evidence="1">
    <location>
        <begin position="347"/>
        <end position="475"/>
    </location>
</feature>
<evidence type="ECO:0000313" key="2">
    <source>
        <dbReference type="EMBL" id="CDS00701.1"/>
    </source>
</evidence>
<name>A0A0F7RUV3_9BASI</name>
<feature type="compositionally biased region" description="Low complexity" evidence="1">
    <location>
        <begin position="97"/>
        <end position="118"/>
    </location>
</feature>
<organism evidence="2 3">
    <name type="scientific">Sporisorium scitamineum</name>
    <dbReference type="NCBI Taxonomy" id="49012"/>
    <lineage>
        <taxon>Eukaryota</taxon>
        <taxon>Fungi</taxon>
        <taxon>Dikarya</taxon>
        <taxon>Basidiomycota</taxon>
        <taxon>Ustilaginomycotina</taxon>
        <taxon>Ustilaginomycetes</taxon>
        <taxon>Ustilaginales</taxon>
        <taxon>Ustilaginaceae</taxon>
        <taxon>Sporisorium</taxon>
    </lineage>
</organism>
<feature type="compositionally biased region" description="Polar residues" evidence="1">
    <location>
        <begin position="255"/>
        <end position="269"/>
    </location>
</feature>
<feature type="compositionally biased region" description="Low complexity" evidence="1">
    <location>
        <begin position="30"/>
        <end position="43"/>
    </location>
</feature>
<accession>A0A0F7RUV3</accession>
<feature type="compositionally biased region" description="Low complexity" evidence="1">
    <location>
        <begin position="378"/>
        <end position="388"/>
    </location>
</feature>
<feature type="compositionally biased region" description="Low complexity" evidence="1">
    <location>
        <begin position="436"/>
        <end position="457"/>
    </location>
</feature>
<feature type="region of interest" description="Disordered" evidence="1">
    <location>
        <begin position="1"/>
        <end position="43"/>
    </location>
</feature>
<dbReference type="Proteomes" id="UP000242770">
    <property type="component" value="Unassembled WGS sequence"/>
</dbReference>
<feature type="compositionally biased region" description="Polar residues" evidence="1">
    <location>
        <begin position="84"/>
        <end position="96"/>
    </location>
</feature>
<feature type="compositionally biased region" description="Low complexity" evidence="1">
    <location>
        <begin position="316"/>
        <end position="330"/>
    </location>
</feature>
<feature type="region of interest" description="Disordered" evidence="1">
    <location>
        <begin position="245"/>
        <end position="272"/>
    </location>
</feature>
<feature type="compositionally biased region" description="Polar residues" evidence="1">
    <location>
        <begin position="193"/>
        <end position="208"/>
    </location>
</feature>
<dbReference type="AlphaFoldDB" id="A0A0F7RUV3"/>
<proteinExistence type="predicted"/>
<sequence length="475" mass="50663">MSSSSSVLFSGMPPASSSSSTSNRPEYRRSSTFSNASTYSSDSWCSTAESEVSVSSTTQGHISHDHDLLDKLVLANIATNAIFGSTSPRKSKSSGMRSSTESTRSWASSSLSVRSPRTPNTPLFSHQERDVTQTPTLATVALPWVPEVPKLKKPHLSRIVSNEVQYIGRSLDVPVSEEGHEERVSSVNRRSSQALSSQRHPSGSSRFSTWNGKDGLMIAMDELEQELARTMAILSTSANNTSVSTISKARGKTMPSASQARFQRESWMSSDGDEDVLGYASRPIRFSASDLTLLSDPADLSKRSDVRSARNERPISHASNGSSRSSGASRAEMDSVPALVFEGRFSGSSASSSGSFQEAPSRPDSFVTADNGHVAILPRSSPIRSRPSTARGAPPKSGFYQLNKGARSLSSLAATSEPPRDPLPPLPSLPAGLNHVASAAVAPPRPPKSSARTPTSSHRNSPVPFNHKPLPSLPC</sequence>
<protein>
    <submittedName>
        <fullName evidence="2">Uncharacterized protein</fullName>
    </submittedName>
</protein>
<gene>
    <name evidence="2" type="primary">SSCI48990.1</name>
</gene>
<feature type="compositionally biased region" description="Basic and acidic residues" evidence="1">
    <location>
        <begin position="302"/>
        <end position="315"/>
    </location>
</feature>
<feature type="region of interest" description="Disordered" evidence="1">
    <location>
        <begin position="302"/>
        <end position="333"/>
    </location>
</feature>
<reference evidence="3" key="1">
    <citation type="submission" date="2014-06" db="EMBL/GenBank/DDBJ databases">
        <authorList>
            <person name="Berkman P.J."/>
        </authorList>
    </citation>
    <scope>NUCLEOTIDE SEQUENCE [LARGE SCALE GENOMIC DNA]</scope>
</reference>